<dbReference type="Pfam" id="PF11709">
    <property type="entry name" value="Mit_ribos_Mrp51"/>
    <property type="match status" value="1"/>
</dbReference>
<name>A0A448YJT1_BRENA</name>
<dbReference type="GO" id="GO:0070124">
    <property type="term" value="P:mitochondrial translational initiation"/>
    <property type="evidence" value="ECO:0007669"/>
    <property type="project" value="TreeGrafter"/>
</dbReference>
<feature type="compositionally biased region" description="Low complexity" evidence="1">
    <location>
        <begin position="340"/>
        <end position="355"/>
    </location>
</feature>
<evidence type="ECO:0000256" key="1">
    <source>
        <dbReference type="SAM" id="MobiDB-lite"/>
    </source>
</evidence>
<keyword evidence="3" id="KW-1185">Reference proteome</keyword>
<evidence type="ECO:0000313" key="2">
    <source>
        <dbReference type="EMBL" id="VEU21167.1"/>
    </source>
</evidence>
<proteinExistence type="predicted"/>
<feature type="region of interest" description="Disordered" evidence="1">
    <location>
        <begin position="117"/>
        <end position="139"/>
    </location>
</feature>
<dbReference type="STRING" id="13370.A0A448YJT1"/>
<reference evidence="2 3" key="1">
    <citation type="submission" date="2018-12" db="EMBL/GenBank/DDBJ databases">
        <authorList>
            <person name="Tiukova I."/>
            <person name="Dainat J."/>
        </authorList>
    </citation>
    <scope>NUCLEOTIDE SEQUENCE [LARGE SCALE GENOMIC DNA]</scope>
</reference>
<accession>A0A448YJT1</accession>
<dbReference type="FunCoup" id="A0A448YJT1">
    <property type="interactions" value="136"/>
</dbReference>
<dbReference type="Proteomes" id="UP000290900">
    <property type="component" value="Unassembled WGS sequence"/>
</dbReference>
<protein>
    <submittedName>
        <fullName evidence="2">DEKNAAC102101</fullName>
    </submittedName>
</protein>
<dbReference type="InterPro" id="IPR016712">
    <property type="entry name" value="Rbsml_bS1m-like"/>
</dbReference>
<dbReference type="EMBL" id="CAACVR010000010">
    <property type="protein sequence ID" value="VEU21167.1"/>
    <property type="molecule type" value="Genomic_DNA"/>
</dbReference>
<dbReference type="GO" id="GO:0003735">
    <property type="term" value="F:structural constituent of ribosome"/>
    <property type="evidence" value="ECO:0007669"/>
    <property type="project" value="TreeGrafter"/>
</dbReference>
<dbReference type="PANTHER" id="PTHR28058:SF1">
    <property type="entry name" value="SMALL RIBOSOMAL SUBUNIT PROTEIN BS1M"/>
    <property type="match status" value="1"/>
</dbReference>
<dbReference type="InParanoid" id="A0A448YJT1"/>
<sequence>MSKSIGAAGEFTRLFKNTRVAQLPQNLGKLGLDRSKAFPTHQVVEALPSSFSRRDFGIKLRLPKKIKTRRIVINDLDNKYGLPDIEPLNGFYWKKLRFREFGIPVKVKGTGLSSLQKVGSASSPLFPSKESSGPDKTTTISSALNVRRQSLYSQEFQKKVKPELRKLRRPFVQWLVKKYPDRLVNSDLSNEIIEFLGEVRPQIGQKNEQNGFEIPSSYSEKLSGTAGLSYTLGGRLLQTPNGVESSKVLPGRFLQSRITGHHFGLGGFVGYSSASQSQVKYLNKLGSLNKPITGTDKFSREFKVPIVPKHAYINLENRKLELDLDPVRSMKRYGKKNGTSLSSIKKSISPRSPLSGNDKETSVLNSLLGLLESVDKK</sequence>
<gene>
    <name evidence="2" type="ORF">BRENAR_LOCUS1902</name>
</gene>
<dbReference type="PANTHER" id="PTHR28058">
    <property type="entry name" value="37S RIBOSOMAL PROTEIN MRP51, MITOCHONDRIAL"/>
    <property type="match status" value="1"/>
</dbReference>
<evidence type="ECO:0000313" key="3">
    <source>
        <dbReference type="Proteomes" id="UP000290900"/>
    </source>
</evidence>
<organism evidence="2 3">
    <name type="scientific">Brettanomyces naardenensis</name>
    <name type="common">Yeast</name>
    <dbReference type="NCBI Taxonomy" id="13370"/>
    <lineage>
        <taxon>Eukaryota</taxon>
        <taxon>Fungi</taxon>
        <taxon>Dikarya</taxon>
        <taxon>Ascomycota</taxon>
        <taxon>Saccharomycotina</taxon>
        <taxon>Pichiomycetes</taxon>
        <taxon>Pichiales</taxon>
        <taxon>Pichiaceae</taxon>
        <taxon>Brettanomyces</taxon>
    </lineage>
</organism>
<dbReference type="GO" id="GO:0005763">
    <property type="term" value="C:mitochondrial small ribosomal subunit"/>
    <property type="evidence" value="ECO:0007669"/>
    <property type="project" value="TreeGrafter"/>
</dbReference>
<feature type="region of interest" description="Disordered" evidence="1">
    <location>
        <begin position="333"/>
        <end position="360"/>
    </location>
</feature>
<dbReference type="AlphaFoldDB" id="A0A448YJT1"/>
<dbReference type="OrthoDB" id="2735536at2759"/>